<feature type="region of interest" description="Disordered" evidence="1">
    <location>
        <begin position="1"/>
        <end position="112"/>
    </location>
</feature>
<accession>A0A918L0Q0</accession>
<dbReference type="AlphaFoldDB" id="A0A918L0Q0"/>
<keyword evidence="3" id="KW-1185">Reference proteome</keyword>
<evidence type="ECO:0000313" key="3">
    <source>
        <dbReference type="Proteomes" id="UP000606194"/>
    </source>
</evidence>
<proteinExistence type="predicted"/>
<feature type="compositionally biased region" description="Low complexity" evidence="1">
    <location>
        <begin position="56"/>
        <end position="73"/>
    </location>
</feature>
<dbReference type="Proteomes" id="UP000606194">
    <property type="component" value="Unassembled WGS sequence"/>
</dbReference>
<gene>
    <name evidence="2" type="ORF">GCM10010269_03280</name>
</gene>
<reference evidence="2" key="1">
    <citation type="journal article" date="2014" name="Int. J. Syst. Evol. Microbiol.">
        <title>Complete genome sequence of Corynebacterium casei LMG S-19264T (=DSM 44701T), isolated from a smear-ripened cheese.</title>
        <authorList>
            <consortium name="US DOE Joint Genome Institute (JGI-PGF)"/>
            <person name="Walter F."/>
            <person name="Albersmeier A."/>
            <person name="Kalinowski J."/>
            <person name="Ruckert C."/>
        </authorList>
    </citation>
    <scope>NUCLEOTIDE SEQUENCE</scope>
    <source>
        <strain evidence="2">JCM 4386</strain>
    </source>
</reference>
<evidence type="ECO:0000256" key="1">
    <source>
        <dbReference type="SAM" id="MobiDB-lite"/>
    </source>
</evidence>
<evidence type="ECO:0000313" key="2">
    <source>
        <dbReference type="EMBL" id="GGR67809.1"/>
    </source>
</evidence>
<sequence>MAVTVRPVSAESAYASFHGPPQGSGRVPAGIPNRFPSPFRRACRKGGEKAPQAPWNRIGAAARKGGGRANRNASPRAPGKSRATTRAAHHTRRRARRGPPDAPERAPRASGK</sequence>
<organism evidence="2 3">
    <name type="scientific">Streptomyces humidus</name>
    <dbReference type="NCBI Taxonomy" id="52259"/>
    <lineage>
        <taxon>Bacteria</taxon>
        <taxon>Bacillati</taxon>
        <taxon>Actinomycetota</taxon>
        <taxon>Actinomycetes</taxon>
        <taxon>Kitasatosporales</taxon>
        <taxon>Streptomycetaceae</taxon>
        <taxon>Streptomyces</taxon>
    </lineage>
</organism>
<dbReference type="EMBL" id="BMTL01000001">
    <property type="protein sequence ID" value="GGR67809.1"/>
    <property type="molecule type" value="Genomic_DNA"/>
</dbReference>
<comment type="caution">
    <text evidence="2">The sequence shown here is derived from an EMBL/GenBank/DDBJ whole genome shotgun (WGS) entry which is preliminary data.</text>
</comment>
<feature type="compositionally biased region" description="Basic and acidic residues" evidence="1">
    <location>
        <begin position="98"/>
        <end position="112"/>
    </location>
</feature>
<name>A0A918L0Q0_9ACTN</name>
<reference evidence="2" key="2">
    <citation type="submission" date="2020-09" db="EMBL/GenBank/DDBJ databases">
        <authorList>
            <person name="Sun Q."/>
            <person name="Ohkuma M."/>
        </authorList>
    </citation>
    <scope>NUCLEOTIDE SEQUENCE</scope>
    <source>
        <strain evidence="2">JCM 4386</strain>
    </source>
</reference>
<protein>
    <submittedName>
        <fullName evidence="2">Uncharacterized protein</fullName>
    </submittedName>
</protein>
<feature type="compositionally biased region" description="Basic residues" evidence="1">
    <location>
        <begin position="87"/>
        <end position="97"/>
    </location>
</feature>